<feature type="chain" id="PRO_5022877015" evidence="5">
    <location>
        <begin position="22"/>
        <end position="578"/>
    </location>
</feature>
<dbReference type="PROSITE" id="PS50022">
    <property type="entry name" value="FA58C_3"/>
    <property type="match status" value="1"/>
</dbReference>
<dbReference type="PANTHER" id="PTHR42812">
    <property type="entry name" value="BETA-XYLOSIDASE"/>
    <property type="match status" value="1"/>
</dbReference>
<dbReference type="GO" id="GO:0004553">
    <property type="term" value="F:hydrolase activity, hydrolyzing O-glycosyl compounds"/>
    <property type="evidence" value="ECO:0007669"/>
    <property type="project" value="InterPro"/>
</dbReference>
<dbReference type="CDD" id="cd08982">
    <property type="entry name" value="GH43-like"/>
    <property type="match status" value="1"/>
</dbReference>
<dbReference type="Gene3D" id="2.115.10.20">
    <property type="entry name" value="Glycosyl hydrolase domain, family 43"/>
    <property type="match status" value="1"/>
</dbReference>
<evidence type="ECO:0000256" key="2">
    <source>
        <dbReference type="ARBA" id="ARBA00022801"/>
    </source>
</evidence>
<evidence type="ECO:0000313" key="8">
    <source>
        <dbReference type="Proteomes" id="UP000323930"/>
    </source>
</evidence>
<dbReference type="InterPro" id="IPR036116">
    <property type="entry name" value="FN3_sf"/>
</dbReference>
<keyword evidence="2 4" id="KW-0378">Hydrolase</keyword>
<dbReference type="InterPro" id="IPR006710">
    <property type="entry name" value="Glyco_hydro_43"/>
</dbReference>
<dbReference type="RefSeq" id="WP_148540101.1">
    <property type="nucleotide sequence ID" value="NZ_VSDQ01000241.1"/>
</dbReference>
<dbReference type="AlphaFoldDB" id="A0A5D0IZ79"/>
<evidence type="ECO:0000256" key="4">
    <source>
        <dbReference type="RuleBase" id="RU361187"/>
    </source>
</evidence>
<evidence type="ECO:0000313" key="7">
    <source>
        <dbReference type="EMBL" id="TYA89235.1"/>
    </source>
</evidence>
<feature type="signal peptide" evidence="5">
    <location>
        <begin position="1"/>
        <end position="21"/>
    </location>
</feature>
<keyword evidence="8" id="KW-1185">Reference proteome</keyword>
<dbReference type="InterPro" id="IPR000421">
    <property type="entry name" value="FA58C"/>
</dbReference>
<dbReference type="EMBL" id="VSDQ01000241">
    <property type="protein sequence ID" value="TYA89235.1"/>
    <property type="molecule type" value="Genomic_DNA"/>
</dbReference>
<dbReference type="SUPFAM" id="SSF75005">
    <property type="entry name" value="Arabinanase/levansucrase/invertase"/>
    <property type="match status" value="1"/>
</dbReference>
<feature type="domain" description="F5/8 type C" evidence="6">
    <location>
        <begin position="332"/>
        <end position="487"/>
    </location>
</feature>
<dbReference type="Gene3D" id="2.60.40.10">
    <property type="entry name" value="Immunoglobulins"/>
    <property type="match status" value="1"/>
</dbReference>
<dbReference type="SUPFAM" id="SSF49785">
    <property type="entry name" value="Galactose-binding domain-like"/>
    <property type="match status" value="1"/>
</dbReference>
<keyword evidence="3 4" id="KW-0326">Glycosidase</keyword>
<evidence type="ECO:0000256" key="1">
    <source>
        <dbReference type="ARBA" id="ARBA00009865"/>
    </source>
</evidence>
<evidence type="ECO:0000256" key="5">
    <source>
        <dbReference type="SAM" id="SignalP"/>
    </source>
</evidence>
<dbReference type="PANTHER" id="PTHR42812:SF14">
    <property type="entry name" value="SECRETED PROTEIN"/>
    <property type="match status" value="1"/>
</dbReference>
<gene>
    <name evidence="7" type="ORF">FUA24_03635</name>
</gene>
<dbReference type="Pfam" id="PF00754">
    <property type="entry name" value="F5_F8_type_C"/>
    <property type="match status" value="1"/>
</dbReference>
<protein>
    <submittedName>
        <fullName evidence="7">Family 43 glycosylhydrolase</fullName>
    </submittedName>
</protein>
<dbReference type="GO" id="GO:0005975">
    <property type="term" value="P:carbohydrate metabolic process"/>
    <property type="evidence" value="ECO:0007669"/>
    <property type="project" value="InterPro"/>
</dbReference>
<dbReference type="InterPro" id="IPR013783">
    <property type="entry name" value="Ig-like_fold"/>
</dbReference>
<reference evidence="7 8" key="1">
    <citation type="submission" date="2019-08" db="EMBL/GenBank/DDBJ databases">
        <title>Seonamhaeicola sediminis sp. nov., isolated from marine sediment.</title>
        <authorList>
            <person name="Cao W.R."/>
        </authorList>
    </citation>
    <scope>NUCLEOTIDE SEQUENCE [LARGE SCALE GENOMIC DNA]</scope>
    <source>
        <strain evidence="7 8">B011</strain>
    </source>
</reference>
<name>A0A5D0IZ79_9FLAO</name>
<accession>A0A5D0IZ79</accession>
<dbReference type="InterPro" id="IPR003961">
    <property type="entry name" value="FN3_dom"/>
</dbReference>
<comment type="caution">
    <text evidence="7">The sequence shown here is derived from an EMBL/GenBank/DDBJ whole genome shotgun (WGS) entry which is preliminary data.</text>
</comment>
<dbReference type="InterPro" id="IPR008979">
    <property type="entry name" value="Galactose-bd-like_sf"/>
</dbReference>
<proteinExistence type="inferred from homology"/>
<dbReference type="InterPro" id="IPR023296">
    <property type="entry name" value="Glyco_hydro_beta-prop_sf"/>
</dbReference>
<dbReference type="CDD" id="cd00063">
    <property type="entry name" value="FN3"/>
    <property type="match status" value="1"/>
</dbReference>
<evidence type="ECO:0000259" key="6">
    <source>
        <dbReference type="PROSITE" id="PS50022"/>
    </source>
</evidence>
<dbReference type="InterPro" id="IPR051795">
    <property type="entry name" value="Glycosyl_Hydrlase_43"/>
</dbReference>
<dbReference type="OrthoDB" id="9801455at2"/>
<dbReference type="Proteomes" id="UP000323930">
    <property type="component" value="Unassembled WGS sequence"/>
</dbReference>
<keyword evidence="5" id="KW-0732">Signal</keyword>
<sequence>MNNQALIKIFALLLISLVIQACKNQNEKIEQKDYVTVCNPMDLSYRFRPSNPSRREAADPSILFFKGTYYLFASKSGGYWHSKDLVSWEFIETKEIPTEEYAPTTIVLRDSVFFMASSRRKSTIYKSANPLTGKWEVAKDSLTTAMWDPAFLLDDDNKLYVYWGCSNKEPIYGAELDPNSFDILGDIKELFYSKRREYGWEVRGDYNNVYDELTYMEGAWVNKFNDSYYLQYASPGTTFKSYNDAVYTSKKPLGPFELAKHNPFAYYPEGYACGAGHGSTFQDTIGNMWHFGTVALSVKHRFERRLSFFPSFLDDGGVLYTYTKYGDYPLIVPDKKIGSPQELFPGWMLLSYNKPVTVSSTLENYKANNMVDEEIRTYWSANSGTEGEWAIIDLEKKYDVHAIQLNFAEHNTNIKGRIKGIKHRYIIETSNDGENWVTVIDKSNCTRDNSHNYFQLDKKLSSRYFKVTNLEVPDGNFAISGFRIFGKGNGKLPHKNKKLEVFRNQDDRRMVSLKWDKIDNATGYNISYGSYKDKLYQNYKVHKDTSLTIYSLNTNLDYYFTIEAFNENGITESDLLSF</sequence>
<organism evidence="7 8">
    <name type="scientific">Seonamhaeicola marinus</name>
    <dbReference type="NCBI Taxonomy" id="1912246"/>
    <lineage>
        <taxon>Bacteria</taxon>
        <taxon>Pseudomonadati</taxon>
        <taxon>Bacteroidota</taxon>
        <taxon>Flavobacteriia</taxon>
        <taxon>Flavobacteriales</taxon>
        <taxon>Flavobacteriaceae</taxon>
    </lineage>
</organism>
<dbReference type="Gene3D" id="2.60.120.260">
    <property type="entry name" value="Galactose-binding domain-like"/>
    <property type="match status" value="1"/>
</dbReference>
<dbReference type="SUPFAM" id="SSF49265">
    <property type="entry name" value="Fibronectin type III"/>
    <property type="match status" value="1"/>
</dbReference>
<evidence type="ECO:0000256" key="3">
    <source>
        <dbReference type="ARBA" id="ARBA00023295"/>
    </source>
</evidence>
<comment type="similarity">
    <text evidence="1 4">Belongs to the glycosyl hydrolase 43 family.</text>
</comment>
<dbReference type="Pfam" id="PF04616">
    <property type="entry name" value="Glyco_hydro_43"/>
    <property type="match status" value="1"/>
</dbReference>